<dbReference type="Proteomes" id="UP001516400">
    <property type="component" value="Unassembled WGS sequence"/>
</dbReference>
<dbReference type="PANTHER" id="PTHR28559">
    <property type="entry name" value="DNA REPAIR PROTEIN XRCC4"/>
    <property type="match status" value="1"/>
</dbReference>
<name>A0ABD2P742_9CUCU</name>
<dbReference type="InterPro" id="IPR014751">
    <property type="entry name" value="XRCC4-like_C"/>
</dbReference>
<dbReference type="EMBL" id="JABFTP020000185">
    <property type="protein sequence ID" value="KAL3286310.1"/>
    <property type="molecule type" value="Genomic_DNA"/>
</dbReference>
<sequence>MDRIIYTKISENGKCYRVRTIIGKLCLSLLVLEEAGTEISAYEASKILEQNLRKQVEKLDISVDDYFKKIISFLENPKKVKFTFTKNSLTIEEAINSKIHAKYLHCDLIKITNFSSFIGNLIDDLHSQNSDFEKNRCDLTEKCQLLEKEVDAYKNKLNELVERKRVDDQVMLSNFVSLLNEKKRRIQHLNELLEAFREDPSLANPAEVNVNSTRKRKWKDTVKNEKQTTATVVKEEVSDSESGISNNENTSDEEKNQNFTEVKIEETSVANQYIDDIFEESPPGDVPPLPKILRKPNSGITPTSVPSTSRDNIQSSNDDQITSVEPKTFDTTVVDINTQDLLDRLYVS</sequence>
<gene>
    <name evidence="3" type="ORF">HHI36_000819</name>
</gene>
<accession>A0ABD2P742</accession>
<feature type="coiled-coil region" evidence="1">
    <location>
        <begin position="143"/>
        <end position="199"/>
    </location>
</feature>
<evidence type="ECO:0008006" key="5">
    <source>
        <dbReference type="Google" id="ProtNLM"/>
    </source>
</evidence>
<dbReference type="AlphaFoldDB" id="A0ABD2P742"/>
<dbReference type="InterPro" id="IPR010585">
    <property type="entry name" value="DNA_repair_prot_XRCC4"/>
</dbReference>
<organism evidence="3 4">
    <name type="scientific">Cryptolaemus montrouzieri</name>
    <dbReference type="NCBI Taxonomy" id="559131"/>
    <lineage>
        <taxon>Eukaryota</taxon>
        <taxon>Metazoa</taxon>
        <taxon>Ecdysozoa</taxon>
        <taxon>Arthropoda</taxon>
        <taxon>Hexapoda</taxon>
        <taxon>Insecta</taxon>
        <taxon>Pterygota</taxon>
        <taxon>Neoptera</taxon>
        <taxon>Endopterygota</taxon>
        <taxon>Coleoptera</taxon>
        <taxon>Polyphaga</taxon>
        <taxon>Cucujiformia</taxon>
        <taxon>Coccinelloidea</taxon>
        <taxon>Coccinellidae</taxon>
        <taxon>Scymninae</taxon>
        <taxon>Scymnini</taxon>
        <taxon>Cryptolaemus</taxon>
    </lineage>
</organism>
<dbReference type="SUPFAM" id="SSF58022">
    <property type="entry name" value="XRCC4, C-terminal oligomerization domain"/>
    <property type="match status" value="1"/>
</dbReference>
<evidence type="ECO:0000313" key="3">
    <source>
        <dbReference type="EMBL" id="KAL3286310.1"/>
    </source>
</evidence>
<protein>
    <recommendedName>
        <fullName evidence="5">XRCC4</fullName>
    </recommendedName>
</protein>
<evidence type="ECO:0000313" key="4">
    <source>
        <dbReference type="Proteomes" id="UP001516400"/>
    </source>
</evidence>
<proteinExistence type="predicted"/>
<keyword evidence="4" id="KW-1185">Reference proteome</keyword>
<evidence type="ECO:0000256" key="2">
    <source>
        <dbReference type="SAM" id="MobiDB-lite"/>
    </source>
</evidence>
<feature type="region of interest" description="Disordered" evidence="2">
    <location>
        <begin position="215"/>
        <end position="259"/>
    </location>
</feature>
<evidence type="ECO:0000256" key="1">
    <source>
        <dbReference type="SAM" id="Coils"/>
    </source>
</evidence>
<reference evidence="3 4" key="1">
    <citation type="journal article" date="2021" name="BMC Biol.">
        <title>Horizontally acquired antibacterial genes associated with adaptive radiation of ladybird beetles.</title>
        <authorList>
            <person name="Li H.S."/>
            <person name="Tang X.F."/>
            <person name="Huang Y.H."/>
            <person name="Xu Z.Y."/>
            <person name="Chen M.L."/>
            <person name="Du X.Y."/>
            <person name="Qiu B.Y."/>
            <person name="Chen P.T."/>
            <person name="Zhang W."/>
            <person name="Slipinski A."/>
            <person name="Escalona H.E."/>
            <person name="Waterhouse R.M."/>
            <person name="Zwick A."/>
            <person name="Pang H."/>
        </authorList>
    </citation>
    <scope>NUCLEOTIDE SEQUENCE [LARGE SCALE GENOMIC DNA]</scope>
    <source>
        <strain evidence="3">SYSU2018</strain>
    </source>
</reference>
<feature type="region of interest" description="Disordered" evidence="2">
    <location>
        <begin position="278"/>
        <end position="320"/>
    </location>
</feature>
<feature type="compositionally biased region" description="Polar residues" evidence="2">
    <location>
        <begin position="240"/>
        <end position="249"/>
    </location>
</feature>
<keyword evidence="1" id="KW-0175">Coiled coil</keyword>
<feature type="compositionally biased region" description="Polar residues" evidence="2">
    <location>
        <begin position="298"/>
        <end position="320"/>
    </location>
</feature>
<dbReference type="PANTHER" id="PTHR28559:SF1">
    <property type="entry name" value="DNA REPAIR PROTEIN XRCC4"/>
    <property type="match status" value="1"/>
</dbReference>
<dbReference type="Gene3D" id="1.20.5.370">
    <property type="match status" value="1"/>
</dbReference>
<comment type="caution">
    <text evidence="3">The sequence shown here is derived from an EMBL/GenBank/DDBJ whole genome shotgun (WGS) entry which is preliminary data.</text>
</comment>